<keyword evidence="3" id="KW-1185">Reference proteome</keyword>
<gene>
    <name evidence="2" type="ORF">LGH74_06260</name>
</gene>
<evidence type="ECO:0000256" key="1">
    <source>
        <dbReference type="SAM" id="SignalP"/>
    </source>
</evidence>
<name>A0ABS8AQ87_9BACT</name>
<proteinExistence type="predicted"/>
<accession>A0ABS8AQ87</accession>
<organism evidence="2 3">
    <name type="scientific">Hymenobacter lucidus</name>
    <dbReference type="NCBI Taxonomy" id="2880930"/>
    <lineage>
        <taxon>Bacteria</taxon>
        <taxon>Pseudomonadati</taxon>
        <taxon>Bacteroidota</taxon>
        <taxon>Cytophagia</taxon>
        <taxon>Cytophagales</taxon>
        <taxon>Hymenobacteraceae</taxon>
        <taxon>Hymenobacter</taxon>
    </lineage>
</organism>
<dbReference type="Proteomes" id="UP001165296">
    <property type="component" value="Unassembled WGS sequence"/>
</dbReference>
<reference evidence="2" key="1">
    <citation type="submission" date="2021-10" db="EMBL/GenBank/DDBJ databases">
        <authorList>
            <person name="Dean J.D."/>
            <person name="Kim M.K."/>
            <person name="Newey C.N."/>
            <person name="Stoker T.S."/>
            <person name="Thompson D.W."/>
            <person name="Grose J.H."/>
        </authorList>
    </citation>
    <scope>NUCLEOTIDE SEQUENCE</scope>
    <source>
        <strain evidence="2">BT178</strain>
    </source>
</reference>
<dbReference type="EMBL" id="JAJADR010000001">
    <property type="protein sequence ID" value="MCB2407574.1"/>
    <property type="molecule type" value="Genomic_DNA"/>
</dbReference>
<evidence type="ECO:0000313" key="3">
    <source>
        <dbReference type="Proteomes" id="UP001165296"/>
    </source>
</evidence>
<sequence length="369" mass="40048">MTRYLYTALFLAFSAAARAQTPIIIDRNDMPNLNDTLRVSQAAGLSGPPLTQTGFNQTWNYAGLRPLLQTVEGYHSLAGFPSIFQLLFVSPLSPHRATIATHQELPFVPTGLDVANTYAFFNESAADYRQVGFGATLNGQWVPAVYQSAQLQDVLYRFPLAFLQKDSSNSALTVNLPNTAALHQKRKRVNVVDGAGTLITPFGTFEALRVVSTLTGRDSLAVNGVPGPGIERPLTREYKWLGKSQGLPLLQVTTQVLGGQEVVTQVRYRDIYRPFRNPLGTAAALPEAAVTVYPNPADATAPLRLTLPAAGRVTVTATDLAGRRLFERELLAVSPTISLPAEVFGPFRGVVLLRVQTAAGVAVRRVVRH</sequence>
<comment type="caution">
    <text evidence="2">The sequence shown here is derived from an EMBL/GenBank/DDBJ whole genome shotgun (WGS) entry which is preliminary data.</text>
</comment>
<keyword evidence="1" id="KW-0732">Signal</keyword>
<protein>
    <submittedName>
        <fullName evidence="2">T9SS type A sorting domain-containing protein</fullName>
    </submittedName>
</protein>
<evidence type="ECO:0000313" key="2">
    <source>
        <dbReference type="EMBL" id="MCB2407574.1"/>
    </source>
</evidence>
<feature type="signal peptide" evidence="1">
    <location>
        <begin position="1"/>
        <end position="19"/>
    </location>
</feature>
<dbReference type="RefSeq" id="WP_226173431.1">
    <property type="nucleotide sequence ID" value="NZ_JAJADR010000001.1"/>
</dbReference>
<feature type="chain" id="PRO_5046230079" evidence="1">
    <location>
        <begin position="20"/>
        <end position="369"/>
    </location>
</feature>